<evidence type="ECO:0000259" key="6">
    <source>
        <dbReference type="Pfam" id="PF00700"/>
    </source>
</evidence>
<feature type="domain" description="Flagellin N-terminal" evidence="5">
    <location>
        <begin position="6"/>
        <end position="140"/>
    </location>
</feature>
<evidence type="ECO:0000256" key="1">
    <source>
        <dbReference type="ARBA" id="ARBA00005709"/>
    </source>
</evidence>
<keyword evidence="7" id="KW-0966">Cell projection</keyword>
<dbReference type="Pfam" id="PF00669">
    <property type="entry name" value="Flagellin_N"/>
    <property type="match status" value="1"/>
</dbReference>
<gene>
    <name evidence="7" type="ORF">Q0812_10745</name>
</gene>
<dbReference type="PANTHER" id="PTHR42792:SF2">
    <property type="entry name" value="FLAGELLIN"/>
    <property type="match status" value="1"/>
</dbReference>
<organism evidence="7 8">
    <name type="scientific">Peiella sedimenti</name>
    <dbReference type="NCBI Taxonomy" id="3061083"/>
    <lineage>
        <taxon>Bacteria</taxon>
        <taxon>Pseudomonadati</taxon>
        <taxon>Pseudomonadota</taxon>
        <taxon>Alphaproteobacteria</taxon>
        <taxon>Caulobacterales</taxon>
        <taxon>Caulobacteraceae</taxon>
        <taxon>Peiella</taxon>
    </lineage>
</organism>
<dbReference type="Proteomes" id="UP001169063">
    <property type="component" value="Unassembled WGS sequence"/>
</dbReference>
<evidence type="ECO:0000313" key="8">
    <source>
        <dbReference type="Proteomes" id="UP001169063"/>
    </source>
</evidence>
<reference evidence="7" key="1">
    <citation type="submission" date="2023-07" db="EMBL/GenBank/DDBJ databases">
        <title>Brevundimonas soil sp. nov., isolated from the soil of chemical plant.</title>
        <authorList>
            <person name="Wu N."/>
        </authorList>
    </citation>
    <scope>NUCLEOTIDE SEQUENCE</scope>
    <source>
        <strain evidence="7">XZ-24</strain>
    </source>
</reference>
<protein>
    <recommendedName>
        <fullName evidence="4">Flagellin</fullName>
    </recommendedName>
</protein>
<evidence type="ECO:0000313" key="7">
    <source>
        <dbReference type="EMBL" id="MDO1559901.1"/>
    </source>
</evidence>
<keyword evidence="3 4" id="KW-0975">Bacterial flagellum</keyword>
<comment type="subcellular location">
    <subcellularLocation>
        <location evidence="4">Secreted</location>
    </subcellularLocation>
    <subcellularLocation>
        <location evidence="4">Bacterial flagellum</location>
    </subcellularLocation>
</comment>
<comment type="function">
    <text evidence="4">Flagellin is the subunit protein which polymerizes to form the filaments of bacterial flagella.</text>
</comment>
<evidence type="ECO:0000256" key="2">
    <source>
        <dbReference type="ARBA" id="ARBA00011829"/>
    </source>
</evidence>
<comment type="caution">
    <text evidence="7">The sequence shown here is derived from an EMBL/GenBank/DDBJ whole genome shotgun (WGS) entry which is preliminary data.</text>
</comment>
<name>A0ABT8SMV0_9CAUL</name>
<comment type="subunit">
    <text evidence="2">In C.crescentus, the flagellar filament is composed of multiple flagellins of 29 kDa; 27 kDa and 25 kDa.</text>
</comment>
<keyword evidence="7" id="KW-0282">Flagellum</keyword>
<accession>A0ABT8SMV0</accession>
<dbReference type="RefSeq" id="WP_302110333.1">
    <property type="nucleotide sequence ID" value="NZ_JAUKTR010000004.1"/>
</dbReference>
<keyword evidence="8" id="KW-1185">Reference proteome</keyword>
<dbReference type="EMBL" id="JAUKTR010000004">
    <property type="protein sequence ID" value="MDO1559901.1"/>
    <property type="molecule type" value="Genomic_DNA"/>
</dbReference>
<sequence length="277" mass="28412">MLGNSVNTNVGAMIALQNLNATNVDLATTQNRINTGKKVASAKDNGAIWAIAQSQRSDIMALGAVRQSLDRGIAATDVAIAAGESVSDLLIQLKEKALAAKDSSLSTASRNALNEDFKAIRDQIAKTVSNATFNGVNLLKTGAVAFQALANADGSSVLTVGAEILALSGAVVTITTTDVINTVTTATAVLTKVDASISNVSASLARLGTKSKALGTHQTFVSKLQDTLEAGVGNLVDADLAKESAKLQALQTKQQLGIQALGIANQAPRSILSLFQG</sequence>
<dbReference type="PANTHER" id="PTHR42792">
    <property type="entry name" value="FLAGELLIN"/>
    <property type="match status" value="1"/>
</dbReference>
<dbReference type="InterPro" id="IPR001492">
    <property type="entry name" value="Flagellin"/>
</dbReference>
<keyword evidence="7" id="KW-0969">Cilium</keyword>
<dbReference type="InterPro" id="IPR046358">
    <property type="entry name" value="Flagellin_C"/>
</dbReference>
<evidence type="ECO:0000256" key="3">
    <source>
        <dbReference type="ARBA" id="ARBA00023143"/>
    </source>
</evidence>
<dbReference type="Gene3D" id="1.20.1330.10">
    <property type="entry name" value="f41 fragment of flagellin, N-terminal domain"/>
    <property type="match status" value="1"/>
</dbReference>
<comment type="similarity">
    <text evidence="1 4">Belongs to the bacterial flagellin family.</text>
</comment>
<dbReference type="Pfam" id="PF00700">
    <property type="entry name" value="Flagellin_C"/>
    <property type="match status" value="1"/>
</dbReference>
<feature type="domain" description="Flagellin C-terminal" evidence="6">
    <location>
        <begin position="190"/>
        <end position="275"/>
    </location>
</feature>
<proteinExistence type="inferred from homology"/>
<dbReference type="SUPFAM" id="SSF64518">
    <property type="entry name" value="Phase 1 flagellin"/>
    <property type="match status" value="1"/>
</dbReference>
<keyword evidence="4" id="KW-0964">Secreted</keyword>
<dbReference type="InterPro" id="IPR001029">
    <property type="entry name" value="Flagellin_N"/>
</dbReference>
<evidence type="ECO:0000256" key="4">
    <source>
        <dbReference type="RuleBase" id="RU362073"/>
    </source>
</evidence>
<evidence type="ECO:0000259" key="5">
    <source>
        <dbReference type="Pfam" id="PF00669"/>
    </source>
</evidence>